<feature type="non-terminal residue" evidence="1">
    <location>
        <position position="1"/>
    </location>
</feature>
<reference evidence="1" key="1">
    <citation type="submission" date="2018-05" db="EMBL/GenBank/DDBJ databases">
        <authorList>
            <person name="Lanie J.A."/>
            <person name="Ng W.-L."/>
            <person name="Kazmierczak K.M."/>
            <person name="Andrzejewski T.M."/>
            <person name="Davidsen T.M."/>
            <person name="Wayne K.J."/>
            <person name="Tettelin H."/>
            <person name="Glass J.I."/>
            <person name="Rusch D."/>
            <person name="Podicherti R."/>
            <person name="Tsui H.-C.T."/>
            <person name="Winkler M.E."/>
        </authorList>
    </citation>
    <scope>NUCLEOTIDE SEQUENCE</scope>
</reference>
<gene>
    <name evidence="1" type="ORF">METZ01_LOCUS267779</name>
</gene>
<sequence>CIAFMVPSKKRESVVLELVRLKGQVIPFRFVQRGLRVQVI</sequence>
<protein>
    <submittedName>
        <fullName evidence="1">Uncharacterized protein</fullName>
    </submittedName>
</protein>
<proteinExistence type="predicted"/>
<evidence type="ECO:0000313" key="1">
    <source>
        <dbReference type="EMBL" id="SVC14925.1"/>
    </source>
</evidence>
<dbReference type="EMBL" id="UINC01076092">
    <property type="protein sequence ID" value="SVC14925.1"/>
    <property type="molecule type" value="Genomic_DNA"/>
</dbReference>
<organism evidence="1">
    <name type="scientific">marine metagenome</name>
    <dbReference type="NCBI Taxonomy" id="408172"/>
    <lineage>
        <taxon>unclassified sequences</taxon>
        <taxon>metagenomes</taxon>
        <taxon>ecological metagenomes</taxon>
    </lineage>
</organism>
<dbReference type="AlphaFoldDB" id="A0A382JTD2"/>
<accession>A0A382JTD2</accession>
<name>A0A382JTD2_9ZZZZ</name>